<accession>A0A078ALR2</accession>
<evidence type="ECO:0000313" key="3">
    <source>
        <dbReference type="Proteomes" id="UP000039865"/>
    </source>
</evidence>
<sequence length="462" mass="51706">MQNLLNKDISGHKLSDVAKYSAVTIAALTAARYIYWKVKVNQNRKKGLALREKKLTKTYTFKKIENEELILSLDVTGLREHLKQGTFTSVDLVHVFGARTYKYGRDYNLTTEELIDEAFQEADEKDQERKEALRNEVVDLLPPLHGIPISVQDIFQIKGTSCSGGCEHKAGNVETEDGMFIQFLKQKGGIVLTKANQPQTRTCGGSSGGDAGLVAARAVPFAFGTDLAGSGRVPPLFCGIASLKPTNQRTSLIGVEMGLPMLPSIPMRGCPSAFGKTVQDVVIGTKFFFNPLMHRIDLTQLSTPWNESLYQRGLSGKIKIGYCDSLPTTPAMASIKRAIHEAKQALEEQGYELVPIEFSAAEVKEASEIMLSMVSHYMTPLVYYTLWANYEENLDNNSLNTSIVGSNFLYFYLWKLWLNITGNKRLADSYQQSRPKSRMAMEYVLFNRIMNQFKMDGRCLKN</sequence>
<proteinExistence type="predicted"/>
<protein>
    <recommendedName>
        <fullName evidence="1">Amidase domain-containing protein</fullName>
    </recommendedName>
</protein>
<feature type="domain" description="Amidase" evidence="1">
    <location>
        <begin position="200"/>
        <end position="451"/>
    </location>
</feature>
<dbReference type="GO" id="GO:0017064">
    <property type="term" value="F:fatty acid amide hydrolase activity"/>
    <property type="evidence" value="ECO:0007669"/>
    <property type="project" value="TreeGrafter"/>
</dbReference>
<keyword evidence="3" id="KW-1185">Reference proteome</keyword>
<dbReference type="GO" id="GO:0009062">
    <property type="term" value="P:fatty acid catabolic process"/>
    <property type="evidence" value="ECO:0007669"/>
    <property type="project" value="TreeGrafter"/>
</dbReference>
<dbReference type="Proteomes" id="UP000039865">
    <property type="component" value="Unassembled WGS sequence"/>
</dbReference>
<reference evidence="2 3" key="1">
    <citation type="submission" date="2014-06" db="EMBL/GenBank/DDBJ databases">
        <authorList>
            <person name="Swart Estienne"/>
        </authorList>
    </citation>
    <scope>NUCLEOTIDE SEQUENCE [LARGE SCALE GENOMIC DNA]</scope>
    <source>
        <strain evidence="2 3">130c</strain>
    </source>
</reference>
<dbReference type="GO" id="GO:0004040">
    <property type="term" value="F:amidase activity"/>
    <property type="evidence" value="ECO:0007669"/>
    <property type="project" value="TreeGrafter"/>
</dbReference>
<gene>
    <name evidence="2" type="primary">Contig158.g188</name>
    <name evidence="2" type="ORF">STYLEM_11851</name>
</gene>
<dbReference type="SUPFAM" id="SSF75304">
    <property type="entry name" value="Amidase signature (AS) enzymes"/>
    <property type="match status" value="1"/>
</dbReference>
<dbReference type="InterPro" id="IPR052096">
    <property type="entry name" value="Endocannabinoid_amidase"/>
</dbReference>
<dbReference type="OrthoDB" id="421993at2759"/>
<dbReference type="Gene3D" id="3.90.1300.10">
    <property type="entry name" value="Amidase signature (AS) domain"/>
    <property type="match status" value="1"/>
</dbReference>
<dbReference type="PANTHER" id="PTHR45847">
    <property type="entry name" value="FATTY ACID AMIDE HYDROLASE"/>
    <property type="match status" value="1"/>
</dbReference>
<dbReference type="PANTHER" id="PTHR45847:SF6">
    <property type="entry name" value="FATTY ACID AMIDE HYDROLASE"/>
    <property type="match status" value="1"/>
</dbReference>
<evidence type="ECO:0000259" key="1">
    <source>
        <dbReference type="Pfam" id="PF01425"/>
    </source>
</evidence>
<dbReference type="InterPro" id="IPR023631">
    <property type="entry name" value="Amidase_dom"/>
</dbReference>
<organism evidence="2 3">
    <name type="scientific">Stylonychia lemnae</name>
    <name type="common">Ciliate</name>
    <dbReference type="NCBI Taxonomy" id="5949"/>
    <lineage>
        <taxon>Eukaryota</taxon>
        <taxon>Sar</taxon>
        <taxon>Alveolata</taxon>
        <taxon>Ciliophora</taxon>
        <taxon>Intramacronucleata</taxon>
        <taxon>Spirotrichea</taxon>
        <taxon>Stichotrichia</taxon>
        <taxon>Sporadotrichida</taxon>
        <taxon>Oxytrichidae</taxon>
        <taxon>Stylonychinae</taxon>
        <taxon>Stylonychia</taxon>
    </lineage>
</organism>
<dbReference type="Pfam" id="PF01425">
    <property type="entry name" value="Amidase"/>
    <property type="match status" value="2"/>
</dbReference>
<feature type="domain" description="Amidase" evidence="1">
    <location>
        <begin position="92"/>
        <end position="199"/>
    </location>
</feature>
<evidence type="ECO:0000313" key="2">
    <source>
        <dbReference type="EMBL" id="CDW82816.1"/>
    </source>
</evidence>
<dbReference type="InParanoid" id="A0A078ALR2"/>
<dbReference type="InterPro" id="IPR036928">
    <property type="entry name" value="AS_sf"/>
</dbReference>
<name>A0A078ALR2_STYLE</name>
<dbReference type="EMBL" id="CCKQ01011273">
    <property type="protein sequence ID" value="CDW82816.1"/>
    <property type="molecule type" value="Genomic_DNA"/>
</dbReference>
<dbReference type="AlphaFoldDB" id="A0A078ALR2"/>